<dbReference type="CDD" id="cd02440">
    <property type="entry name" value="AdoMet_MTases"/>
    <property type="match status" value="1"/>
</dbReference>
<sequence length="227" mass="24424">MKPVKDVVLTDELRRYMIGHGTPPDPVAQALITRTQALGPEAQMQVPPEQGALLTLLAKLLSARHIVEVGTFTGYSTLCLARGLLPGGRVVTCDLSSAWTSLAQDAWRRAGVADRIELRLGPAVDTLRTLPAEPHVDLVFLDADKTGYINYWEQLVPRLRSGGLLVADNVFYGGAVVNGSEEGNAAAMRAFNDHARDDSRMETVMLPIADGVTLARKLPPSASVATE</sequence>
<evidence type="ECO:0000313" key="7">
    <source>
        <dbReference type="Proteomes" id="UP000530403"/>
    </source>
</evidence>
<accession>A0A7J0CH14</accession>
<name>A0A7J0CH14_9ACTN</name>
<dbReference type="RefSeq" id="WP_173317190.1">
    <property type="nucleotide sequence ID" value="NZ_BAAAUE010000022.1"/>
</dbReference>
<proteinExistence type="predicted"/>
<dbReference type="InterPro" id="IPR029063">
    <property type="entry name" value="SAM-dependent_MTases_sf"/>
</dbReference>
<keyword evidence="2 4" id="KW-0808">Transferase</keyword>
<evidence type="ECO:0000313" key="4">
    <source>
        <dbReference type="EMBL" id="GFN01055.1"/>
    </source>
</evidence>
<dbReference type="SUPFAM" id="SSF53335">
    <property type="entry name" value="S-adenosyl-L-methionine-dependent methyltransferases"/>
    <property type="match status" value="1"/>
</dbReference>
<comment type="caution">
    <text evidence="4">The sequence shown here is derived from an EMBL/GenBank/DDBJ whole genome shotgun (WGS) entry which is preliminary data.</text>
</comment>
<keyword evidence="6" id="KW-1185">Reference proteome</keyword>
<dbReference type="InterPro" id="IPR002935">
    <property type="entry name" value="SAM_O-MeTrfase"/>
</dbReference>
<dbReference type="InterPro" id="IPR050362">
    <property type="entry name" value="Cation-dep_OMT"/>
</dbReference>
<dbReference type="Proteomes" id="UP000498980">
    <property type="component" value="Unassembled WGS sequence"/>
</dbReference>
<gene>
    <name evidence="5" type="ORF">HEB29_005531</name>
    <name evidence="4" type="ORF">Sfulv_58650</name>
</gene>
<dbReference type="EMBL" id="BLWC01000001">
    <property type="protein sequence ID" value="GFN01055.1"/>
    <property type="molecule type" value="Genomic_DNA"/>
</dbReference>
<dbReference type="PANTHER" id="PTHR10509:SF14">
    <property type="entry name" value="CAFFEOYL-COA O-METHYLTRANSFERASE 3-RELATED"/>
    <property type="match status" value="1"/>
</dbReference>
<evidence type="ECO:0000256" key="3">
    <source>
        <dbReference type="ARBA" id="ARBA00022691"/>
    </source>
</evidence>
<evidence type="ECO:0000313" key="5">
    <source>
        <dbReference type="EMBL" id="NYE44520.1"/>
    </source>
</evidence>
<dbReference type="PANTHER" id="PTHR10509">
    <property type="entry name" value="O-METHYLTRANSFERASE-RELATED"/>
    <property type="match status" value="1"/>
</dbReference>
<dbReference type="EC" id="2.1.1.104" evidence="5"/>
<dbReference type="Proteomes" id="UP000530403">
    <property type="component" value="Unassembled WGS sequence"/>
</dbReference>
<dbReference type="AlphaFoldDB" id="A0A7J0CH14"/>
<dbReference type="Gene3D" id="3.40.50.150">
    <property type="entry name" value="Vaccinia Virus protein VP39"/>
    <property type="match status" value="1"/>
</dbReference>
<evidence type="ECO:0000256" key="1">
    <source>
        <dbReference type="ARBA" id="ARBA00022603"/>
    </source>
</evidence>
<keyword evidence="3" id="KW-0949">S-adenosyl-L-methionine</keyword>
<reference evidence="4 6" key="1">
    <citation type="submission" date="2020-05" db="EMBL/GenBank/DDBJ databases">
        <title>Whole genome shotgun sequence of Streptomyces fulvorobeus NBRC 15897.</title>
        <authorList>
            <person name="Komaki H."/>
            <person name="Tamura T."/>
        </authorList>
    </citation>
    <scope>NUCLEOTIDE SEQUENCE [LARGE SCALE GENOMIC DNA]</scope>
    <source>
        <strain evidence="4 6">NBRC 15897</strain>
    </source>
</reference>
<protein>
    <submittedName>
        <fullName evidence="4 5">O-methyltransferase</fullName>
        <ecNumber evidence="5">2.1.1.104</ecNumber>
    </submittedName>
</protein>
<keyword evidence="1 4" id="KW-0489">Methyltransferase</keyword>
<dbReference type="PROSITE" id="PS51682">
    <property type="entry name" value="SAM_OMT_I"/>
    <property type="match status" value="1"/>
</dbReference>
<dbReference type="GO" id="GO:0032259">
    <property type="term" value="P:methylation"/>
    <property type="evidence" value="ECO:0007669"/>
    <property type="project" value="UniProtKB-KW"/>
</dbReference>
<evidence type="ECO:0000313" key="6">
    <source>
        <dbReference type="Proteomes" id="UP000498980"/>
    </source>
</evidence>
<reference evidence="5 7" key="2">
    <citation type="submission" date="2020-07" db="EMBL/GenBank/DDBJ databases">
        <title>Sequencing the genomes of 1000 actinobacteria strains.</title>
        <authorList>
            <person name="Klenk H.-P."/>
        </authorList>
    </citation>
    <scope>NUCLEOTIDE SEQUENCE [LARGE SCALE GENOMIC DNA]</scope>
    <source>
        <strain evidence="5 7">DSM 41455</strain>
    </source>
</reference>
<organism evidence="4 6">
    <name type="scientific">Streptomyces fulvorobeus</name>
    <dbReference type="NCBI Taxonomy" id="284028"/>
    <lineage>
        <taxon>Bacteria</taxon>
        <taxon>Bacillati</taxon>
        <taxon>Actinomycetota</taxon>
        <taxon>Actinomycetes</taxon>
        <taxon>Kitasatosporales</taxon>
        <taxon>Streptomycetaceae</taxon>
        <taxon>Streptomyces</taxon>
    </lineage>
</organism>
<dbReference type="Pfam" id="PF01596">
    <property type="entry name" value="Methyltransf_3"/>
    <property type="match status" value="1"/>
</dbReference>
<dbReference type="GO" id="GO:0042409">
    <property type="term" value="F:caffeoyl-CoA O-methyltransferase activity"/>
    <property type="evidence" value="ECO:0007669"/>
    <property type="project" value="UniProtKB-EC"/>
</dbReference>
<evidence type="ECO:0000256" key="2">
    <source>
        <dbReference type="ARBA" id="ARBA00022679"/>
    </source>
</evidence>
<dbReference type="EMBL" id="JACCCF010000001">
    <property type="protein sequence ID" value="NYE44520.1"/>
    <property type="molecule type" value="Genomic_DNA"/>
</dbReference>